<evidence type="ECO:0000313" key="3">
    <source>
        <dbReference type="EMBL" id="CAB4871199.1"/>
    </source>
</evidence>
<accession>A0A6J6ZA23</accession>
<protein>
    <submittedName>
        <fullName evidence="2">Unannotated protein</fullName>
    </submittedName>
</protein>
<organism evidence="2">
    <name type="scientific">freshwater metagenome</name>
    <dbReference type="NCBI Taxonomy" id="449393"/>
    <lineage>
        <taxon>unclassified sequences</taxon>
        <taxon>metagenomes</taxon>
        <taxon>ecological metagenomes</taxon>
    </lineage>
</organism>
<dbReference type="InterPro" id="IPR021315">
    <property type="entry name" value="Gap/Sap"/>
</dbReference>
<evidence type="ECO:0000313" key="2">
    <source>
        <dbReference type="EMBL" id="CAB4818601.1"/>
    </source>
</evidence>
<name>A0A6J6ZA23_9ZZZZ</name>
<keyword evidence="1" id="KW-0812">Transmembrane</keyword>
<reference evidence="2" key="1">
    <citation type="submission" date="2020-05" db="EMBL/GenBank/DDBJ databases">
        <authorList>
            <person name="Chiriac C."/>
            <person name="Salcher M."/>
            <person name="Ghai R."/>
            <person name="Kavagutti S V."/>
        </authorList>
    </citation>
    <scope>NUCLEOTIDE SEQUENCE</scope>
</reference>
<evidence type="ECO:0000256" key="1">
    <source>
        <dbReference type="SAM" id="Phobius"/>
    </source>
</evidence>
<dbReference type="Pfam" id="PF11139">
    <property type="entry name" value="SfLAP"/>
    <property type="match status" value="1"/>
</dbReference>
<evidence type="ECO:0000313" key="4">
    <source>
        <dbReference type="EMBL" id="CAB5018992.1"/>
    </source>
</evidence>
<gene>
    <name evidence="2" type="ORF">UFOPK3164_00254</name>
    <name evidence="3" type="ORF">UFOPK3427_00806</name>
    <name evidence="4" type="ORF">UFOPK4112_00789</name>
</gene>
<keyword evidence="1" id="KW-0472">Membrane</keyword>
<dbReference type="AlphaFoldDB" id="A0A6J6ZA23"/>
<dbReference type="EMBL" id="CAFBPM010000006">
    <property type="protein sequence ID" value="CAB5018992.1"/>
    <property type="molecule type" value="Genomic_DNA"/>
</dbReference>
<keyword evidence="1" id="KW-1133">Transmembrane helix</keyword>
<feature type="transmembrane region" description="Helical" evidence="1">
    <location>
        <begin position="72"/>
        <end position="93"/>
    </location>
</feature>
<feature type="transmembrane region" description="Helical" evidence="1">
    <location>
        <begin position="194"/>
        <end position="212"/>
    </location>
</feature>
<feature type="transmembrane region" description="Helical" evidence="1">
    <location>
        <begin position="113"/>
        <end position="135"/>
    </location>
</feature>
<dbReference type="EMBL" id="CAFABE010000007">
    <property type="protein sequence ID" value="CAB4818601.1"/>
    <property type="molecule type" value="Genomic_DNA"/>
</dbReference>
<feature type="transmembrane region" description="Helical" evidence="1">
    <location>
        <begin position="147"/>
        <end position="174"/>
    </location>
</feature>
<dbReference type="EMBL" id="CAFBLT010000001">
    <property type="protein sequence ID" value="CAB4871199.1"/>
    <property type="molecule type" value="Genomic_DNA"/>
</dbReference>
<feature type="transmembrane region" description="Helical" evidence="1">
    <location>
        <begin position="40"/>
        <end position="60"/>
    </location>
</feature>
<proteinExistence type="predicted"/>
<sequence>MSHLLFQILPLACGAAISPTLLIIAVLSLSSPVHPLKSGWAVAAGSFLALIFYSVLGLLIGSAIHHQSHRNLDITIAFSASVLLAFLGIRQLVKLSQPATGKTLADRLNRTSAKAYFTAGVVVMLSNITSLVLFFPALHEITKSDAGLFSCGIALFILLLFLMLPVIIPVGFVTILGSKAKPGLAKLHTYITKYTVQITVVVEFLFSIYFLVKGFVELTS</sequence>